<dbReference type="AlphaFoldDB" id="A0A0B7MP32"/>
<gene>
    <name evidence="1" type="ORF">SSCH_50014</name>
</gene>
<protein>
    <submittedName>
        <fullName evidence="1">Uncharacterized protein</fullName>
    </submittedName>
</protein>
<reference evidence="2" key="1">
    <citation type="submission" date="2015-01" db="EMBL/GenBank/DDBJ databases">
        <authorList>
            <person name="Manzoor Shahid"/>
            <person name="Zubair Saima"/>
        </authorList>
    </citation>
    <scope>NUCLEOTIDE SEQUENCE [LARGE SCALE GENOMIC DNA]</scope>
    <source>
        <strain evidence="2">Sp3</strain>
    </source>
</reference>
<dbReference type="Proteomes" id="UP000046155">
    <property type="component" value="Unassembled WGS sequence"/>
</dbReference>
<organism evidence="1 2">
    <name type="scientific">Syntrophaceticus schinkii</name>
    <dbReference type="NCBI Taxonomy" id="499207"/>
    <lineage>
        <taxon>Bacteria</taxon>
        <taxon>Bacillati</taxon>
        <taxon>Bacillota</taxon>
        <taxon>Clostridia</taxon>
        <taxon>Thermoanaerobacterales</taxon>
        <taxon>Thermoanaerobacterales Family III. Incertae Sedis</taxon>
        <taxon>Syntrophaceticus</taxon>
    </lineage>
</organism>
<sequence>MSKLMKGNVEQQQEQEGRQEEYRLLVDEIKPKHNIVKNCFYSFLVGGDDLSYRAVVHDPLSGTGLRRN</sequence>
<dbReference type="EMBL" id="CDRZ01000247">
    <property type="protein sequence ID" value="CEO89477.1"/>
    <property type="molecule type" value="Genomic_DNA"/>
</dbReference>
<proteinExistence type="predicted"/>
<name>A0A0B7MP32_9FIRM</name>
<accession>A0A0B7MP32</accession>
<keyword evidence="2" id="KW-1185">Reference proteome</keyword>
<evidence type="ECO:0000313" key="1">
    <source>
        <dbReference type="EMBL" id="CEO89477.1"/>
    </source>
</evidence>
<evidence type="ECO:0000313" key="2">
    <source>
        <dbReference type="Proteomes" id="UP000046155"/>
    </source>
</evidence>